<dbReference type="PANTHER" id="PTHR12110">
    <property type="entry name" value="HYDROXYPYRUVATE ISOMERASE"/>
    <property type="match status" value="1"/>
</dbReference>
<dbReference type="RefSeq" id="WP_177719768.1">
    <property type="nucleotide sequence ID" value="NZ_JACRSQ010000015.1"/>
</dbReference>
<name>A0A926DRP7_9FIRM</name>
<evidence type="ECO:0000313" key="3">
    <source>
        <dbReference type="Proteomes" id="UP000657006"/>
    </source>
</evidence>
<dbReference type="Pfam" id="PF01261">
    <property type="entry name" value="AP_endonuc_2"/>
    <property type="match status" value="1"/>
</dbReference>
<proteinExistence type="predicted"/>
<dbReference type="PANTHER" id="PTHR12110:SF53">
    <property type="entry name" value="BLR5974 PROTEIN"/>
    <property type="match status" value="1"/>
</dbReference>
<dbReference type="SUPFAM" id="SSF51658">
    <property type="entry name" value="Xylose isomerase-like"/>
    <property type="match status" value="1"/>
</dbReference>
<reference evidence="2" key="1">
    <citation type="submission" date="2020-08" db="EMBL/GenBank/DDBJ databases">
        <title>Genome public.</title>
        <authorList>
            <person name="Liu C."/>
            <person name="Sun Q."/>
        </authorList>
    </citation>
    <scope>NUCLEOTIDE SEQUENCE</scope>
    <source>
        <strain evidence="2">NSJ-32</strain>
    </source>
</reference>
<dbReference type="AlphaFoldDB" id="A0A926DRP7"/>
<keyword evidence="3" id="KW-1185">Reference proteome</keyword>
<organism evidence="2 3">
    <name type="scientific">Bianquea renquensis</name>
    <dbReference type="NCBI Taxonomy" id="2763661"/>
    <lineage>
        <taxon>Bacteria</taxon>
        <taxon>Bacillati</taxon>
        <taxon>Bacillota</taxon>
        <taxon>Clostridia</taxon>
        <taxon>Eubacteriales</taxon>
        <taxon>Bianqueaceae</taxon>
        <taxon>Bianquea</taxon>
    </lineage>
</organism>
<dbReference type="EMBL" id="JACRSQ010000015">
    <property type="protein sequence ID" value="MBC8543998.1"/>
    <property type="molecule type" value="Genomic_DNA"/>
</dbReference>
<dbReference type="Proteomes" id="UP000657006">
    <property type="component" value="Unassembled WGS sequence"/>
</dbReference>
<feature type="domain" description="Xylose isomerase-like TIM barrel" evidence="1">
    <location>
        <begin position="25"/>
        <end position="266"/>
    </location>
</feature>
<evidence type="ECO:0000313" key="2">
    <source>
        <dbReference type="EMBL" id="MBC8543998.1"/>
    </source>
</evidence>
<comment type="caution">
    <text evidence="2">The sequence shown here is derived from an EMBL/GenBank/DDBJ whole genome shotgun (WGS) entry which is preliminary data.</text>
</comment>
<dbReference type="Gene3D" id="3.20.20.150">
    <property type="entry name" value="Divalent-metal-dependent TIM barrel enzymes"/>
    <property type="match status" value="1"/>
</dbReference>
<accession>A0A926DRP7</accession>
<keyword evidence="2" id="KW-0413">Isomerase</keyword>
<protein>
    <submittedName>
        <fullName evidence="2">Sugar phosphate isomerase/epimerase</fullName>
    </submittedName>
</protein>
<dbReference type="InterPro" id="IPR036237">
    <property type="entry name" value="Xyl_isomerase-like_sf"/>
</dbReference>
<evidence type="ECO:0000259" key="1">
    <source>
        <dbReference type="Pfam" id="PF01261"/>
    </source>
</evidence>
<dbReference type="InterPro" id="IPR050312">
    <property type="entry name" value="IolE/XylAMocC-like"/>
</dbReference>
<gene>
    <name evidence="2" type="ORF">H8730_10615</name>
</gene>
<sequence length="286" mass="31311">MKIAASSYSFSQAFRDGRYNQMTCIAKAKEMGFDAVEFVGLTPHDGSSPMEYAKSLREECQRLSMPISNYTIGADFLNCADLDDEIQRVKGEIDMAVALGATSVRHDATVGYPKGAYKSFDSILPIIASACRQVTEYAAEKGVKTMVENHGTFVQDSERVEKLVTAVDHPNFGLLVDMGNFLCADENPAISVGRVAPYAFYAHAKDFHVKSPMEPNPGDGFFCSRNGTYLRGAIVGHGNVPVRHCLKALQQAGYDGYVAIEFEGMEDCIKGLTIGLANLRRYISEL</sequence>
<dbReference type="InterPro" id="IPR013022">
    <property type="entry name" value="Xyl_isomerase-like_TIM-brl"/>
</dbReference>
<dbReference type="GO" id="GO:0016853">
    <property type="term" value="F:isomerase activity"/>
    <property type="evidence" value="ECO:0007669"/>
    <property type="project" value="UniProtKB-KW"/>
</dbReference>